<dbReference type="Proteomes" id="UP000249522">
    <property type="component" value="Unassembled WGS sequence"/>
</dbReference>
<dbReference type="SMART" id="SM01080">
    <property type="entry name" value="CHASE2"/>
    <property type="match status" value="1"/>
</dbReference>
<dbReference type="Pfam" id="PF05226">
    <property type="entry name" value="CHASE2"/>
    <property type="match status" value="1"/>
</dbReference>
<evidence type="ECO:0000259" key="3">
    <source>
        <dbReference type="PROSITE" id="PS50125"/>
    </source>
</evidence>
<dbReference type="PANTHER" id="PTHR43081">
    <property type="entry name" value="ADENYLATE CYCLASE, TERMINAL-DIFFERENTIATION SPECIFIC-RELATED"/>
    <property type="match status" value="1"/>
</dbReference>
<dbReference type="InterPro" id="IPR029787">
    <property type="entry name" value="Nucleotide_cyclase"/>
</dbReference>
<dbReference type="GO" id="GO:0006171">
    <property type="term" value="P:cAMP biosynthetic process"/>
    <property type="evidence" value="ECO:0007669"/>
    <property type="project" value="TreeGrafter"/>
</dbReference>
<dbReference type="InterPro" id="IPR050697">
    <property type="entry name" value="Adenylyl/Guanylyl_Cyclase_3/4"/>
</dbReference>
<gene>
    <name evidence="4" type="ORF">DNH61_11080</name>
</gene>
<keyword evidence="2" id="KW-0472">Membrane</keyword>
<keyword evidence="2" id="KW-0812">Transmembrane</keyword>
<dbReference type="Gene3D" id="3.30.70.1230">
    <property type="entry name" value="Nucleotide cyclase"/>
    <property type="match status" value="1"/>
</dbReference>
<dbReference type="SUPFAM" id="SSF55073">
    <property type="entry name" value="Nucleotide cyclase"/>
    <property type="match status" value="1"/>
</dbReference>
<keyword evidence="2" id="KW-1133">Transmembrane helix</keyword>
<dbReference type="InterPro" id="IPR007890">
    <property type="entry name" value="CHASE2"/>
</dbReference>
<name>A0A2W1L6X1_9BACL</name>
<dbReference type="PANTHER" id="PTHR43081:SF1">
    <property type="entry name" value="ADENYLATE CYCLASE, TERMINAL-DIFFERENTIATION SPECIFIC"/>
    <property type="match status" value="1"/>
</dbReference>
<dbReference type="Pfam" id="PF00211">
    <property type="entry name" value="Guanylate_cyc"/>
    <property type="match status" value="1"/>
</dbReference>
<feature type="transmembrane region" description="Helical" evidence="2">
    <location>
        <begin position="248"/>
        <end position="268"/>
    </location>
</feature>
<protein>
    <submittedName>
        <fullName evidence="4">Adenylate/guanylate cyclase domain-containing protein</fullName>
    </submittedName>
</protein>
<feature type="transmembrane region" description="Helical" evidence="2">
    <location>
        <begin position="277"/>
        <end position="298"/>
    </location>
</feature>
<dbReference type="EMBL" id="QKRB01000043">
    <property type="protein sequence ID" value="PZD95968.1"/>
    <property type="molecule type" value="Genomic_DNA"/>
</dbReference>
<dbReference type="CDD" id="cd07302">
    <property type="entry name" value="CHD"/>
    <property type="match status" value="1"/>
</dbReference>
<dbReference type="GO" id="GO:0035556">
    <property type="term" value="P:intracellular signal transduction"/>
    <property type="evidence" value="ECO:0007669"/>
    <property type="project" value="InterPro"/>
</dbReference>
<feature type="domain" description="Guanylate cyclase" evidence="3">
    <location>
        <begin position="366"/>
        <end position="499"/>
    </location>
</feature>
<organism evidence="4 5">
    <name type="scientific">Paenibacillus sambharensis</name>
    <dbReference type="NCBI Taxonomy" id="1803190"/>
    <lineage>
        <taxon>Bacteria</taxon>
        <taxon>Bacillati</taxon>
        <taxon>Bacillota</taxon>
        <taxon>Bacilli</taxon>
        <taxon>Bacillales</taxon>
        <taxon>Paenibacillaceae</taxon>
        <taxon>Paenibacillus</taxon>
    </lineage>
</organism>
<comment type="similarity">
    <text evidence="1">Belongs to the adenylyl cyclase class-3 family.</text>
</comment>
<dbReference type="PROSITE" id="PS50125">
    <property type="entry name" value="GUANYLATE_CYCLASE_2"/>
    <property type="match status" value="1"/>
</dbReference>
<keyword evidence="5" id="KW-1185">Reference proteome</keyword>
<evidence type="ECO:0000313" key="5">
    <source>
        <dbReference type="Proteomes" id="UP000249522"/>
    </source>
</evidence>
<reference evidence="4 5" key="1">
    <citation type="submission" date="2018-06" db="EMBL/GenBank/DDBJ databases">
        <title>Paenibacillus imtechensis sp. nov.</title>
        <authorList>
            <person name="Pinnaka A.K."/>
            <person name="Singh H."/>
            <person name="Kaur M."/>
        </authorList>
    </citation>
    <scope>NUCLEOTIDE SEQUENCE [LARGE SCALE GENOMIC DNA]</scope>
    <source>
        <strain evidence="4 5">SMB1</strain>
    </source>
</reference>
<dbReference type="AlphaFoldDB" id="A0A2W1L6X1"/>
<evidence type="ECO:0000313" key="4">
    <source>
        <dbReference type="EMBL" id="PZD95968.1"/>
    </source>
</evidence>
<comment type="caution">
    <text evidence="4">The sequence shown here is derived from an EMBL/GenBank/DDBJ whole genome shotgun (WGS) entry which is preliminary data.</text>
</comment>
<accession>A0A2W1L6X1</accession>
<dbReference type="OrthoDB" id="9806704at2"/>
<evidence type="ECO:0000256" key="1">
    <source>
        <dbReference type="ARBA" id="ARBA00005381"/>
    </source>
</evidence>
<proteinExistence type="inferred from homology"/>
<dbReference type="SMART" id="SM00044">
    <property type="entry name" value="CYCc"/>
    <property type="match status" value="1"/>
</dbReference>
<dbReference type="InterPro" id="IPR001054">
    <property type="entry name" value="A/G_cyclase"/>
</dbReference>
<dbReference type="GO" id="GO:0004016">
    <property type="term" value="F:adenylate cyclase activity"/>
    <property type="evidence" value="ECO:0007669"/>
    <property type="project" value="UniProtKB-ARBA"/>
</dbReference>
<sequence>MGGFPWDRSLYAELIASLAEAGAEAIALDIILSEPGRDPEADARLAEVIARYPNVYLPAVFEFEQSRGSEGSMKTASVIYPAATIAVNEEQTGHINVLLDRDSVVRMLTIGLESEQGRVIPALSVRMANALLGPDKQIRWDPARLDWYRGDERIPVNGSGQVTTEYYTAPQEEMTAAAGYDAQSFSDVLSGAIPADYYANSVVLIGAYAPGMQDEYLTPLSANAKMYGVEIQANMIQSLVNGAFYTELPYGAVYVFVAAAVLLAALLFDRFRGWGTLAVYLVLALLLAGGWMMAYITASVFIPITYPFLALTTVMIGAVSAHYSAERRERTRVTEVFGRFVPPSVVSELLASGVDVKAGGQRRDVSVVFADIRGFTSMSEKLQPEEVIQVLNEYLDLCTRAVFAWNGTLDKFIGDGVMAIFGAPAVLPNHAEQAVRAALQMKREAAALERRCMERFGMPVTFGIGIHSGPAVVGNVGSEALRLDYTAIGDTVNLAARLESAAKAGQILVSREAAERISGIFRLEDLGEIVVKGKAKPVHIYRVEEENGEQGECTGDEQ</sequence>
<evidence type="ECO:0000256" key="2">
    <source>
        <dbReference type="SAM" id="Phobius"/>
    </source>
</evidence>
<feature type="transmembrane region" description="Helical" evidence="2">
    <location>
        <begin position="304"/>
        <end position="323"/>
    </location>
</feature>